<name>A0ACC5R6K6_9HYPH</name>
<evidence type="ECO:0000313" key="2">
    <source>
        <dbReference type="Proteomes" id="UP000616151"/>
    </source>
</evidence>
<comment type="caution">
    <text evidence="1">The sequence shown here is derived from an EMBL/GenBank/DDBJ whole genome shotgun (WGS) entry which is preliminary data.</text>
</comment>
<organism evidence="1 2">
    <name type="scientific">Taklimakanibacter albus</name>
    <dbReference type="NCBI Taxonomy" id="2800327"/>
    <lineage>
        <taxon>Bacteria</taxon>
        <taxon>Pseudomonadati</taxon>
        <taxon>Pseudomonadota</taxon>
        <taxon>Alphaproteobacteria</taxon>
        <taxon>Hyphomicrobiales</taxon>
        <taxon>Aestuariivirgaceae</taxon>
        <taxon>Taklimakanibacter</taxon>
    </lineage>
</organism>
<reference evidence="1" key="1">
    <citation type="submission" date="2021-01" db="EMBL/GenBank/DDBJ databases">
        <authorList>
            <person name="Sun Q."/>
        </authorList>
    </citation>
    <scope>NUCLEOTIDE SEQUENCE</scope>
    <source>
        <strain evidence="1">YIM B02566</strain>
    </source>
</reference>
<sequence length="361" mass="39070">MEPPASRKTRLSPNKVSLSVNAGNAREFDLWRSGYSPIYEMDAESVAARSSFKAGLTGYNLADVVIIDGYSSAERLRRTAQTIARSSVDHISLTVYSEGGSTLDIEGRAAEIRPGDIFFLDMTRCSALRASDYKSMTLILPRTLLAPHVANLDSLHGKILPGASPLNEMLAAHMRMLYTKAPALDVPDMHAAARGTAALVATLAGASVDGRELISQVAVSASLDTCRRMIDATLHDPALGPEFLCNRLGVSRAKLYRLFEPLGGVSQYIQQRRLMRAYRIVVDPTHAGERISTIAARCGFTNISVFNRAFRQTHGVSPTELRIVSTSAALDDSELSGDGAFRTMKRWLHGSDAGVTLSAAE</sequence>
<evidence type="ECO:0000313" key="1">
    <source>
        <dbReference type="EMBL" id="MBK1868131.1"/>
    </source>
</evidence>
<protein>
    <submittedName>
        <fullName evidence="1">Helix-turn-helix domain-containing protein</fullName>
    </submittedName>
</protein>
<dbReference type="Proteomes" id="UP000616151">
    <property type="component" value="Unassembled WGS sequence"/>
</dbReference>
<keyword evidence="2" id="KW-1185">Reference proteome</keyword>
<accession>A0ACC5R6K6</accession>
<dbReference type="EMBL" id="JAENHL010000007">
    <property type="protein sequence ID" value="MBK1868131.1"/>
    <property type="molecule type" value="Genomic_DNA"/>
</dbReference>
<proteinExistence type="predicted"/>
<gene>
    <name evidence="1" type="ORF">JHL16_17395</name>
</gene>